<evidence type="ECO:0000313" key="3">
    <source>
        <dbReference type="Proteomes" id="UP000516437"/>
    </source>
</evidence>
<reference evidence="2 3" key="1">
    <citation type="journal article" date="2019" name="Plant Biotechnol. J.">
        <title>The red bayberry genome and genetic basis of sex determination.</title>
        <authorList>
            <person name="Jia H.M."/>
            <person name="Jia H.J."/>
            <person name="Cai Q.L."/>
            <person name="Wang Y."/>
            <person name="Zhao H.B."/>
            <person name="Yang W.F."/>
            <person name="Wang G.Y."/>
            <person name="Li Y.H."/>
            <person name="Zhan D.L."/>
            <person name="Shen Y.T."/>
            <person name="Niu Q.F."/>
            <person name="Chang L."/>
            <person name="Qiu J."/>
            <person name="Zhao L."/>
            <person name="Xie H.B."/>
            <person name="Fu W.Y."/>
            <person name="Jin J."/>
            <person name="Li X.W."/>
            <person name="Jiao Y."/>
            <person name="Zhou C.C."/>
            <person name="Tu T."/>
            <person name="Chai C.Y."/>
            <person name="Gao J.L."/>
            <person name="Fan L.J."/>
            <person name="van de Weg E."/>
            <person name="Wang J.Y."/>
            <person name="Gao Z.S."/>
        </authorList>
    </citation>
    <scope>NUCLEOTIDE SEQUENCE [LARGE SCALE GENOMIC DNA]</scope>
    <source>
        <tissue evidence="2">Leaves</tissue>
    </source>
</reference>
<evidence type="ECO:0000313" key="2">
    <source>
        <dbReference type="EMBL" id="KAB1213159.1"/>
    </source>
</evidence>
<keyword evidence="3" id="KW-1185">Reference proteome</keyword>
<dbReference type="AlphaFoldDB" id="A0A6A1VJS7"/>
<feature type="compositionally biased region" description="Acidic residues" evidence="1">
    <location>
        <begin position="159"/>
        <end position="172"/>
    </location>
</feature>
<accession>A0A6A1VJS7</accession>
<evidence type="ECO:0000256" key="1">
    <source>
        <dbReference type="SAM" id="MobiDB-lite"/>
    </source>
</evidence>
<feature type="region of interest" description="Disordered" evidence="1">
    <location>
        <begin position="154"/>
        <end position="191"/>
    </location>
</feature>
<gene>
    <name evidence="2" type="ORF">CJ030_MR5G021737</name>
</gene>
<feature type="compositionally biased region" description="Basic residues" evidence="1">
    <location>
        <begin position="1"/>
        <end position="11"/>
    </location>
</feature>
<organism evidence="2 3">
    <name type="scientific">Morella rubra</name>
    <name type="common">Chinese bayberry</name>
    <dbReference type="NCBI Taxonomy" id="262757"/>
    <lineage>
        <taxon>Eukaryota</taxon>
        <taxon>Viridiplantae</taxon>
        <taxon>Streptophyta</taxon>
        <taxon>Embryophyta</taxon>
        <taxon>Tracheophyta</taxon>
        <taxon>Spermatophyta</taxon>
        <taxon>Magnoliopsida</taxon>
        <taxon>eudicotyledons</taxon>
        <taxon>Gunneridae</taxon>
        <taxon>Pentapetalae</taxon>
        <taxon>rosids</taxon>
        <taxon>fabids</taxon>
        <taxon>Fagales</taxon>
        <taxon>Myricaceae</taxon>
        <taxon>Morella</taxon>
    </lineage>
</organism>
<name>A0A6A1VJS7_9ROSI</name>
<feature type="region of interest" description="Disordered" evidence="1">
    <location>
        <begin position="1"/>
        <end position="34"/>
    </location>
</feature>
<dbReference type="EMBL" id="RXIC02000023">
    <property type="protein sequence ID" value="KAB1213159.1"/>
    <property type="molecule type" value="Genomic_DNA"/>
</dbReference>
<comment type="caution">
    <text evidence="2">The sequence shown here is derived from an EMBL/GenBank/DDBJ whole genome shotgun (WGS) entry which is preliminary data.</text>
</comment>
<proteinExistence type="predicted"/>
<sequence>MSSNRSKRPTRKTPISTNSRAQKRGRSNKDPVDVQEPSIYRSGLSRNCFVQYFRNRKVIARRWIDFPWFNENGFDFKEIFDFHGWSVLVNLKVKVFTYLVKLTYANFAYTVTEDASSLINGKHLDLFVSSLKSLASAPNYGKFFDSYGCSGMSEKGDSDFEEEEEDEEDDETERTPKGDKTPMDKKTPTSIVPSLHIASSSRIPTFSAHEPRLGHLEASIAELKRNRRDWVRMLRTWLPM</sequence>
<protein>
    <submittedName>
        <fullName evidence="2">Uncharacterized protein</fullName>
    </submittedName>
</protein>
<feature type="compositionally biased region" description="Basic and acidic residues" evidence="1">
    <location>
        <begin position="173"/>
        <end position="187"/>
    </location>
</feature>
<dbReference type="Proteomes" id="UP000516437">
    <property type="component" value="Chromosome 5"/>
</dbReference>